<evidence type="ECO:0000259" key="1">
    <source>
        <dbReference type="Pfam" id="PF08818"/>
    </source>
</evidence>
<gene>
    <name evidence="2" type="ORF">CLV99_2743</name>
</gene>
<proteinExistence type="predicted"/>
<evidence type="ECO:0000313" key="3">
    <source>
        <dbReference type="Proteomes" id="UP000295292"/>
    </source>
</evidence>
<dbReference type="OrthoDB" id="670608at2"/>
<feature type="domain" description="YdhG-like" evidence="1">
    <location>
        <begin position="17"/>
        <end position="110"/>
    </location>
</feature>
<reference evidence="2 3" key="1">
    <citation type="submission" date="2019-03" db="EMBL/GenBank/DDBJ databases">
        <title>Genomic Encyclopedia of Archaeal and Bacterial Type Strains, Phase II (KMG-II): from individual species to whole genera.</title>
        <authorList>
            <person name="Goeker M."/>
        </authorList>
    </citation>
    <scope>NUCLEOTIDE SEQUENCE [LARGE SCALE GENOMIC DNA]</scope>
    <source>
        <strain evidence="2 3">DSM 28353</strain>
    </source>
</reference>
<name>A0A4R6WCM0_9SPHI</name>
<protein>
    <submittedName>
        <fullName evidence="2">Uncharacterized protein DUF1801</fullName>
    </submittedName>
</protein>
<dbReference type="EMBL" id="SNYV01000014">
    <property type="protein sequence ID" value="TDQ77338.1"/>
    <property type="molecule type" value="Genomic_DNA"/>
</dbReference>
<dbReference type="SUPFAM" id="SSF159888">
    <property type="entry name" value="YdhG-like"/>
    <property type="match status" value="1"/>
</dbReference>
<keyword evidence="3" id="KW-1185">Reference proteome</keyword>
<dbReference type="AlphaFoldDB" id="A0A4R6WCM0"/>
<dbReference type="RefSeq" id="WP_133584967.1">
    <property type="nucleotide sequence ID" value="NZ_SNYV01000014.1"/>
</dbReference>
<evidence type="ECO:0000313" key="2">
    <source>
        <dbReference type="EMBL" id="TDQ77338.1"/>
    </source>
</evidence>
<dbReference type="Gene3D" id="3.90.1150.200">
    <property type="match status" value="1"/>
</dbReference>
<sequence length="123" mass="14137">MNESLQHFYLDKEEPNKGCLLALRTIILGQDSAVTETTKYGMPCFCYKNKAFCYLWVDKKVNAPYILVVEGKLLEHPLLETGERSRMKILRVNPNEDLDLEVITEILKLALDLYRNGTIKTKG</sequence>
<dbReference type="Pfam" id="PF08818">
    <property type="entry name" value="DUF1801"/>
    <property type="match status" value="1"/>
</dbReference>
<comment type="caution">
    <text evidence="2">The sequence shown here is derived from an EMBL/GenBank/DDBJ whole genome shotgun (WGS) entry which is preliminary data.</text>
</comment>
<dbReference type="InterPro" id="IPR014922">
    <property type="entry name" value="YdhG-like"/>
</dbReference>
<accession>A0A4R6WCM0</accession>
<dbReference type="Proteomes" id="UP000295292">
    <property type="component" value="Unassembled WGS sequence"/>
</dbReference>
<organism evidence="2 3">
    <name type="scientific">Sphingobacterium yanglingense</name>
    <dbReference type="NCBI Taxonomy" id="1437280"/>
    <lineage>
        <taxon>Bacteria</taxon>
        <taxon>Pseudomonadati</taxon>
        <taxon>Bacteroidota</taxon>
        <taxon>Sphingobacteriia</taxon>
        <taxon>Sphingobacteriales</taxon>
        <taxon>Sphingobacteriaceae</taxon>
        <taxon>Sphingobacterium</taxon>
    </lineage>
</organism>